<dbReference type="PANTHER" id="PTHR43570:SF20">
    <property type="entry name" value="ALDEHYDE DEHYDROGENASE ALDX-RELATED"/>
    <property type="match status" value="1"/>
</dbReference>
<dbReference type="InterPro" id="IPR015590">
    <property type="entry name" value="Aldehyde_DH_dom"/>
</dbReference>
<dbReference type="PROSITE" id="PS00687">
    <property type="entry name" value="ALDEHYDE_DEHYDR_GLU"/>
    <property type="match status" value="1"/>
</dbReference>
<dbReference type="Gene3D" id="3.40.605.10">
    <property type="entry name" value="Aldehyde Dehydrogenase, Chain A, domain 1"/>
    <property type="match status" value="1"/>
</dbReference>
<dbReference type="RefSeq" id="WP_111527909.1">
    <property type="nucleotide sequence ID" value="NZ_JBHRSG010000002.1"/>
</dbReference>
<reference evidence="10" key="1">
    <citation type="submission" date="2018-05" db="EMBL/GenBank/DDBJ databases">
        <authorList>
            <person name="Li X."/>
        </authorList>
    </citation>
    <scope>NUCLEOTIDE SEQUENCE [LARGE SCALE GENOMIC DNA]</scope>
    <source>
        <strain evidence="10">LX32</strain>
    </source>
</reference>
<organism evidence="9 10">
    <name type="scientific">Phenylobacterium soli</name>
    <dbReference type="NCBI Taxonomy" id="2170551"/>
    <lineage>
        <taxon>Bacteria</taxon>
        <taxon>Pseudomonadati</taxon>
        <taxon>Pseudomonadota</taxon>
        <taxon>Alphaproteobacteria</taxon>
        <taxon>Caulobacterales</taxon>
        <taxon>Caulobacteraceae</taxon>
        <taxon>Phenylobacterium</taxon>
    </lineage>
</organism>
<dbReference type="InterPro" id="IPR012394">
    <property type="entry name" value="Aldehyde_DH_NAD(P)"/>
</dbReference>
<dbReference type="InterPro" id="IPR016161">
    <property type="entry name" value="Ald_DH/histidinol_DH"/>
</dbReference>
<evidence type="ECO:0000256" key="2">
    <source>
        <dbReference type="ARBA" id="ARBA00023002"/>
    </source>
</evidence>
<dbReference type="OrthoDB" id="9761688at2"/>
<dbReference type="PANTHER" id="PTHR43570">
    <property type="entry name" value="ALDEHYDE DEHYDROGENASE"/>
    <property type="match status" value="1"/>
</dbReference>
<feature type="active site" evidence="5">
    <location>
        <position position="263"/>
    </location>
</feature>
<keyword evidence="10" id="KW-1185">Reference proteome</keyword>
<dbReference type="Proteomes" id="UP000249254">
    <property type="component" value="Unassembled WGS sequence"/>
</dbReference>
<evidence type="ECO:0000256" key="6">
    <source>
        <dbReference type="PROSITE-ProRule" id="PRU10007"/>
    </source>
</evidence>
<dbReference type="FunFam" id="3.40.309.10:FF:000003">
    <property type="entry name" value="Aldehyde dehydrogenase"/>
    <property type="match status" value="1"/>
</dbReference>
<feature type="active site" evidence="5 6">
    <location>
        <position position="229"/>
    </location>
</feature>
<protein>
    <recommendedName>
        <fullName evidence="4">Aldehyde dehydrogenase</fullName>
    </recommendedName>
</protein>
<dbReference type="GO" id="GO:0004029">
    <property type="term" value="F:aldehyde dehydrogenase (NAD+) activity"/>
    <property type="evidence" value="ECO:0007669"/>
    <property type="project" value="TreeGrafter"/>
</dbReference>
<keyword evidence="2 4" id="KW-0560">Oxidoreductase</keyword>
<evidence type="ECO:0000256" key="3">
    <source>
        <dbReference type="ARBA" id="ARBA00023027"/>
    </source>
</evidence>
<dbReference type="GO" id="GO:0005737">
    <property type="term" value="C:cytoplasm"/>
    <property type="evidence" value="ECO:0007669"/>
    <property type="project" value="TreeGrafter"/>
</dbReference>
<dbReference type="PIRSF" id="PIRSF036492">
    <property type="entry name" value="ALDH"/>
    <property type="match status" value="1"/>
</dbReference>
<dbReference type="CDD" id="cd07133">
    <property type="entry name" value="ALDH_CALDH_CalB"/>
    <property type="match status" value="1"/>
</dbReference>
<evidence type="ECO:0000256" key="1">
    <source>
        <dbReference type="ARBA" id="ARBA00009986"/>
    </source>
</evidence>
<dbReference type="GO" id="GO:0006081">
    <property type="term" value="P:aldehyde metabolic process"/>
    <property type="evidence" value="ECO:0007669"/>
    <property type="project" value="InterPro"/>
</dbReference>
<dbReference type="InterPro" id="IPR029510">
    <property type="entry name" value="Ald_DH_CS_GLU"/>
</dbReference>
<keyword evidence="3" id="KW-0520">NAD</keyword>
<dbReference type="InterPro" id="IPR016163">
    <property type="entry name" value="Ald_DH_C"/>
</dbReference>
<gene>
    <name evidence="9" type="ORF">DJ017_06310</name>
</gene>
<comment type="similarity">
    <text evidence="1 4 7">Belongs to the aldehyde dehydrogenase family.</text>
</comment>
<dbReference type="EMBL" id="QFYQ01000001">
    <property type="protein sequence ID" value="RAK54158.1"/>
    <property type="molecule type" value="Genomic_DNA"/>
</dbReference>
<evidence type="ECO:0000313" key="9">
    <source>
        <dbReference type="EMBL" id="RAK54158.1"/>
    </source>
</evidence>
<feature type="domain" description="Aldehyde dehydrogenase" evidence="8">
    <location>
        <begin position="37"/>
        <end position="455"/>
    </location>
</feature>
<sequence length="488" mass="52873">MSVAHKANQAKTPGELARMNEVLRLQKAAHIRDGAPSAEQRIDRIDRCINLLIKYEGEIARALNADFGNRAEAVSGITDIAGSIGPLKHAKAHLKGWMKAEKRKTTPALLGLFGAKAEVRYQPKGVVGVISPWNFPVNLTFAPLAGILAAGNRAMVKPSEYTPVTSEVMAKMFAEGFTEEEIACFPGGPDVGQAFSELAFDHLIFTGATSIARHVMAAAAKNLVPLTLELGGKSPVIVSRSADYATAAARIMAGKTLNAGQICLAPDYVLAPADKLDAFVGEAKKAVHQMFPTIRDNPDYTAVIADRHFERIKGYVDDARAKGAEVVEINPADEDFRQQEHRKIPPTLIINPTDEMKVMQEEIFGPVLPVITYRSVDEAVDYVNAHDRPLGLYYFGADAAEQERVVERTTSGGVTVNDVIFHVAQEDLPFGGVGPSGMGSYHGHDGFKEFSHKKAIYTQLKKDLGPMKALRPPYGEGVKKYLASALKG</sequence>
<evidence type="ECO:0000256" key="5">
    <source>
        <dbReference type="PIRSR" id="PIRSR036492-1"/>
    </source>
</evidence>
<evidence type="ECO:0000256" key="4">
    <source>
        <dbReference type="PIRNR" id="PIRNR036492"/>
    </source>
</evidence>
<evidence type="ECO:0000313" key="10">
    <source>
        <dbReference type="Proteomes" id="UP000249254"/>
    </source>
</evidence>
<proteinExistence type="inferred from homology"/>
<dbReference type="SUPFAM" id="SSF53720">
    <property type="entry name" value="ALDH-like"/>
    <property type="match status" value="1"/>
</dbReference>
<name>A0A328AMN5_9CAUL</name>
<accession>A0A328AMN5</accession>
<dbReference type="Gene3D" id="3.40.309.10">
    <property type="entry name" value="Aldehyde Dehydrogenase, Chain A, domain 2"/>
    <property type="match status" value="1"/>
</dbReference>
<comment type="caution">
    <text evidence="9">The sequence shown here is derived from an EMBL/GenBank/DDBJ whole genome shotgun (WGS) entry which is preliminary data.</text>
</comment>
<dbReference type="AlphaFoldDB" id="A0A328AMN5"/>
<evidence type="ECO:0000259" key="8">
    <source>
        <dbReference type="Pfam" id="PF00171"/>
    </source>
</evidence>
<dbReference type="InterPro" id="IPR016162">
    <property type="entry name" value="Ald_DH_N"/>
</dbReference>
<evidence type="ECO:0000256" key="7">
    <source>
        <dbReference type="RuleBase" id="RU003345"/>
    </source>
</evidence>
<dbReference type="Pfam" id="PF00171">
    <property type="entry name" value="Aldedh"/>
    <property type="match status" value="1"/>
</dbReference>